<proteinExistence type="predicted"/>
<dbReference type="Proteomes" id="UP000621859">
    <property type="component" value="Unassembled WGS sequence"/>
</dbReference>
<keyword evidence="2" id="KW-1185">Reference proteome</keyword>
<comment type="caution">
    <text evidence="1">The sequence shown here is derived from an EMBL/GenBank/DDBJ whole genome shotgun (WGS) entry which is preliminary data.</text>
</comment>
<dbReference type="RefSeq" id="WP_188698020.1">
    <property type="nucleotide sequence ID" value="NZ_BMLY01000009.1"/>
</dbReference>
<accession>A0ABQ2PRY0</accession>
<dbReference type="EMBL" id="BMLY01000009">
    <property type="protein sequence ID" value="GGP28029.1"/>
    <property type="molecule type" value="Genomic_DNA"/>
</dbReference>
<protein>
    <submittedName>
        <fullName evidence="1">Uncharacterized protein</fullName>
    </submittedName>
</protein>
<organism evidence="1 2">
    <name type="scientific">Silvimonas amylolytica</name>
    <dbReference type="NCBI Taxonomy" id="449663"/>
    <lineage>
        <taxon>Bacteria</taxon>
        <taxon>Pseudomonadati</taxon>
        <taxon>Pseudomonadota</taxon>
        <taxon>Betaproteobacteria</taxon>
        <taxon>Neisseriales</taxon>
        <taxon>Chitinibacteraceae</taxon>
        <taxon>Silvimonas</taxon>
    </lineage>
</organism>
<reference evidence="2" key="1">
    <citation type="journal article" date="2019" name="Int. J. Syst. Evol. Microbiol.">
        <title>The Global Catalogue of Microorganisms (GCM) 10K type strain sequencing project: providing services to taxonomists for standard genome sequencing and annotation.</title>
        <authorList>
            <consortium name="The Broad Institute Genomics Platform"/>
            <consortium name="The Broad Institute Genome Sequencing Center for Infectious Disease"/>
            <person name="Wu L."/>
            <person name="Ma J."/>
        </authorList>
    </citation>
    <scope>NUCLEOTIDE SEQUENCE [LARGE SCALE GENOMIC DNA]</scope>
    <source>
        <strain evidence="2">CGMCC 1.8860</strain>
    </source>
</reference>
<sequence length="145" mass="16146">MNWRAWASAAFALLATGFYFGWSQGWLQPGQRTGTEEALSIPCADLAQSCLFHSDGHEYRVQSDQPISPSRPFTLTLDGAPIAAATASWKMAGMDMGPNRFHFTPNAKGQWQTRSALPFCTQSRDDWLLTINVNKNKVILAVRLR</sequence>
<evidence type="ECO:0000313" key="1">
    <source>
        <dbReference type="EMBL" id="GGP28029.1"/>
    </source>
</evidence>
<gene>
    <name evidence="1" type="ORF">GCM10010971_38480</name>
</gene>
<name>A0ABQ2PRY0_9NEIS</name>
<evidence type="ECO:0000313" key="2">
    <source>
        <dbReference type="Proteomes" id="UP000621859"/>
    </source>
</evidence>